<keyword evidence="6" id="KW-0808">Transferase</keyword>
<evidence type="ECO:0000256" key="10">
    <source>
        <dbReference type="ARBA" id="ARBA00059355"/>
    </source>
</evidence>
<dbReference type="GO" id="GO:0070476">
    <property type="term" value="P:rRNA (guanine-N7)-methylation"/>
    <property type="evidence" value="ECO:0007669"/>
    <property type="project" value="InterPro"/>
</dbReference>
<feature type="domain" description="18S rRNA (guanine(1575)-N(7))-methyltransferase Bud23 C-terminal" evidence="17">
    <location>
        <begin position="297"/>
        <end position="373"/>
    </location>
</feature>
<keyword evidence="5" id="KW-0489">Methyltransferase</keyword>
<dbReference type="EMBL" id="OC003642">
    <property type="protein sequence ID" value="CAD7263537.1"/>
    <property type="molecule type" value="Genomic_DNA"/>
</dbReference>
<accession>A0A7R9AZL5</accession>
<proteinExistence type="inferred from homology"/>
<evidence type="ECO:0000313" key="18">
    <source>
        <dbReference type="EMBL" id="CAD7263537.1"/>
    </source>
</evidence>
<feature type="compositionally biased region" description="Basic and acidic residues" evidence="15">
    <location>
        <begin position="347"/>
        <end position="367"/>
    </location>
</feature>
<comment type="catalytic activity">
    <reaction evidence="9">
        <text>a guanosine in 18S rRNA + S-adenosyl-L-methionine = an N(7)-methylguanosine in 18S rRNA + S-adenosyl-L-homocysteine</text>
        <dbReference type="Rhea" id="RHEA:54584"/>
        <dbReference type="Rhea" id="RHEA-COMP:13937"/>
        <dbReference type="Rhea" id="RHEA-COMP:13938"/>
        <dbReference type="ChEBI" id="CHEBI:57856"/>
        <dbReference type="ChEBI" id="CHEBI:59789"/>
        <dbReference type="ChEBI" id="CHEBI:74269"/>
        <dbReference type="ChEBI" id="CHEBI:74480"/>
    </reaction>
</comment>
<evidence type="ECO:0000256" key="6">
    <source>
        <dbReference type="ARBA" id="ARBA00022679"/>
    </source>
</evidence>
<feature type="compositionally biased region" description="Basic residues" evidence="15">
    <location>
        <begin position="334"/>
        <end position="344"/>
    </location>
</feature>
<comment type="similarity">
    <text evidence="3">Belongs to the class I-like SAM-binding methyltransferase superfamily. BUD23/WBSCR22 family.</text>
</comment>
<evidence type="ECO:0000256" key="1">
    <source>
        <dbReference type="ARBA" id="ARBA00004123"/>
    </source>
</evidence>
<evidence type="ECO:0000256" key="14">
    <source>
        <dbReference type="ARBA" id="ARBA00081208"/>
    </source>
</evidence>
<comment type="subunit">
    <text evidence="11">Heterodimer with TRMT112; this heterodimerization is necessary for the metabolic stability and activity of the catalytic subunit BUD23. Interacts with GRIP1.</text>
</comment>
<keyword evidence="8" id="KW-0539">Nucleus</keyword>
<keyword evidence="7" id="KW-0949">S-adenosyl-L-methionine</keyword>
<evidence type="ECO:0000256" key="2">
    <source>
        <dbReference type="ARBA" id="ARBA00004496"/>
    </source>
</evidence>
<sequence>MVQCVSTCVSPDDSCWRIPDNTPRRGVAFLRCASELRMENHSHYQYTQTRFNLYIPVISRLNYCESDALDHVATDTGISELSNAAVERSFSMNKECLVENLHEDSLFAQRFYNESEARKYSENSRMVDIQLQMSERALELLALPDSMCYILDLGCGSGLSGHILETNGHVWVGIDISVAMLGIAGEREVEGDLILGDLGQGIPLRAGVFDAAISVSALQWLCNADKKSHNPVKRLYKFFSSLYASLSRTARAVFQFYPENNEQVELITSQAMKAGFYGGVVVDFPNSTKAKKFFLVLITGENMVLPQGLGTNEANHQQNEAIFSRKGKQDSLRGTRKKPLKKSKAWVLEKKQRWKRQGKETRADSKYSGRHRSGRF</sequence>
<comment type="function">
    <text evidence="10">S-adenosyl-L-methionine-dependent methyltransferase that specifically methylates the N(7) position of a guanine in 18S rRNA. Requires the methyltransferase adapter protein TRM112 for full rRNA methyltransferase activity. Involved in the pre-rRNA processing steps leading to small-subunit rRNA production independently of its RNA-modifying catalytic activity. Important for biogenesis end export of the 40S ribosomal subunit independent on its methyltransferase activity. Locus-specific steroid receptor coactivator. Potentiates transactivation by glucocorticoid (NR3C1), mineralocorticoid (NR3C2), androgen (AR) and progesterone (PGR) receptors. Required for the maintenance of open chromatin at the TSC22D3/GILZ locus to facilitate NR3C1 loading on the response elements. Required for maintenance of dimethylation on histone H3 'Lys-79' (H3K79me2), although direct histone methyltransferase activity is not observed in vitro.</text>
</comment>
<evidence type="ECO:0000256" key="11">
    <source>
        <dbReference type="ARBA" id="ARBA00064164"/>
    </source>
</evidence>
<evidence type="ECO:0000256" key="5">
    <source>
        <dbReference type="ARBA" id="ARBA00022603"/>
    </source>
</evidence>
<dbReference type="Pfam" id="PF08241">
    <property type="entry name" value="Methyltransf_11"/>
    <property type="match status" value="1"/>
</dbReference>
<evidence type="ECO:0000256" key="4">
    <source>
        <dbReference type="ARBA" id="ARBA00022490"/>
    </source>
</evidence>
<dbReference type="InterPro" id="IPR022238">
    <property type="entry name" value="Bud23_C"/>
</dbReference>
<evidence type="ECO:0000256" key="8">
    <source>
        <dbReference type="ARBA" id="ARBA00023242"/>
    </source>
</evidence>
<feature type="region of interest" description="Disordered" evidence="15">
    <location>
        <begin position="322"/>
        <end position="376"/>
    </location>
</feature>
<evidence type="ECO:0000256" key="13">
    <source>
        <dbReference type="ARBA" id="ARBA00075516"/>
    </source>
</evidence>
<dbReference type="SUPFAM" id="SSF53335">
    <property type="entry name" value="S-adenosyl-L-methionine-dependent methyltransferases"/>
    <property type="match status" value="1"/>
</dbReference>
<gene>
    <name evidence="18" type="ORF">TSIB3V08_LOCUS7612</name>
</gene>
<dbReference type="InterPro" id="IPR039769">
    <property type="entry name" value="Bud23-like"/>
</dbReference>
<dbReference type="FunFam" id="3.40.50.150:FF:000017">
    <property type="entry name" value="probable 18S rRNA (Guanine-N(7))-methyltransferase"/>
    <property type="match status" value="1"/>
</dbReference>
<dbReference type="GO" id="GO:0016435">
    <property type="term" value="F:rRNA (guanine) methyltransferase activity"/>
    <property type="evidence" value="ECO:0007669"/>
    <property type="project" value="InterPro"/>
</dbReference>
<dbReference type="CDD" id="cd02440">
    <property type="entry name" value="AdoMet_MTases"/>
    <property type="match status" value="1"/>
</dbReference>
<evidence type="ECO:0000256" key="12">
    <source>
        <dbReference type="ARBA" id="ARBA00074415"/>
    </source>
</evidence>
<comment type="subcellular location">
    <subcellularLocation>
        <location evidence="2">Cytoplasm</location>
    </subcellularLocation>
    <subcellularLocation>
        <location evidence="1">Nucleus</location>
    </subcellularLocation>
</comment>
<dbReference type="PANTHER" id="PTHR12734:SF0">
    <property type="entry name" value="18S RRNA (GUANINE-N(7))-METHYLTRANSFERASE-RELATED"/>
    <property type="match status" value="1"/>
</dbReference>
<dbReference type="AlphaFoldDB" id="A0A7R9AZL5"/>
<name>A0A7R9AZL5_TIMSH</name>
<dbReference type="Gene3D" id="3.40.50.150">
    <property type="entry name" value="Vaccinia Virus protein VP39"/>
    <property type="match status" value="1"/>
</dbReference>
<keyword evidence="4" id="KW-0963">Cytoplasm</keyword>
<evidence type="ECO:0000256" key="7">
    <source>
        <dbReference type="ARBA" id="ARBA00022691"/>
    </source>
</evidence>
<evidence type="ECO:0000259" key="16">
    <source>
        <dbReference type="Pfam" id="PF08241"/>
    </source>
</evidence>
<protein>
    <recommendedName>
        <fullName evidence="12">18S rRNA (guanine-N(7))-methyltransferase</fullName>
    </recommendedName>
    <alternativeName>
        <fullName evidence="14">Bud site selection protein 23 homolog</fullName>
    </alternativeName>
    <alternativeName>
        <fullName evidence="13">rRNA methyltransferase and ribosome maturation factor</fullName>
    </alternativeName>
</protein>
<organism evidence="18">
    <name type="scientific">Timema shepardi</name>
    <name type="common">Walking stick</name>
    <dbReference type="NCBI Taxonomy" id="629360"/>
    <lineage>
        <taxon>Eukaryota</taxon>
        <taxon>Metazoa</taxon>
        <taxon>Ecdysozoa</taxon>
        <taxon>Arthropoda</taxon>
        <taxon>Hexapoda</taxon>
        <taxon>Insecta</taxon>
        <taxon>Pterygota</taxon>
        <taxon>Neoptera</taxon>
        <taxon>Polyneoptera</taxon>
        <taxon>Phasmatodea</taxon>
        <taxon>Timematodea</taxon>
        <taxon>Timematoidea</taxon>
        <taxon>Timematidae</taxon>
        <taxon>Timema</taxon>
    </lineage>
</organism>
<evidence type="ECO:0000259" key="17">
    <source>
        <dbReference type="Pfam" id="PF12589"/>
    </source>
</evidence>
<evidence type="ECO:0000256" key="15">
    <source>
        <dbReference type="SAM" id="MobiDB-lite"/>
    </source>
</evidence>
<dbReference type="GO" id="GO:0005730">
    <property type="term" value="C:nucleolus"/>
    <property type="evidence" value="ECO:0007669"/>
    <property type="project" value="UniProtKB-ARBA"/>
</dbReference>
<dbReference type="GO" id="GO:0005737">
    <property type="term" value="C:cytoplasm"/>
    <property type="evidence" value="ECO:0007669"/>
    <property type="project" value="UniProtKB-SubCell"/>
</dbReference>
<evidence type="ECO:0000256" key="3">
    <source>
        <dbReference type="ARBA" id="ARBA00005547"/>
    </source>
</evidence>
<dbReference type="InterPro" id="IPR013216">
    <property type="entry name" value="Methyltransf_11"/>
</dbReference>
<evidence type="ECO:0000256" key="9">
    <source>
        <dbReference type="ARBA" id="ARBA00050374"/>
    </source>
</evidence>
<dbReference type="PANTHER" id="PTHR12734">
    <property type="entry name" value="METHYLTRANSFERASE-RELATED"/>
    <property type="match status" value="1"/>
</dbReference>
<dbReference type="Pfam" id="PF12589">
    <property type="entry name" value="WBS_methylT"/>
    <property type="match status" value="1"/>
</dbReference>
<dbReference type="InterPro" id="IPR029063">
    <property type="entry name" value="SAM-dependent_MTases_sf"/>
</dbReference>
<feature type="domain" description="Methyltransferase type 11" evidence="16">
    <location>
        <begin position="151"/>
        <end position="226"/>
    </location>
</feature>
<reference evidence="18" key="1">
    <citation type="submission" date="2020-11" db="EMBL/GenBank/DDBJ databases">
        <authorList>
            <person name="Tran Van P."/>
        </authorList>
    </citation>
    <scope>NUCLEOTIDE SEQUENCE</scope>
</reference>